<gene>
    <name evidence="4" type="ORF">EDL96_05025</name>
</gene>
<dbReference type="Gene3D" id="3.40.630.30">
    <property type="match status" value="1"/>
</dbReference>
<dbReference type="AlphaFoldDB" id="A0A3N4A4X7"/>
<dbReference type="GO" id="GO:0016747">
    <property type="term" value="F:acyltransferase activity, transferring groups other than amino-acyl groups"/>
    <property type="evidence" value="ECO:0007669"/>
    <property type="project" value="InterPro"/>
</dbReference>
<dbReference type="RefSeq" id="WP_123824716.1">
    <property type="nucleotide sequence ID" value="NZ_RKMF01000005.1"/>
</dbReference>
<evidence type="ECO:0000259" key="3">
    <source>
        <dbReference type="PROSITE" id="PS51186"/>
    </source>
</evidence>
<dbReference type="Proteomes" id="UP000270616">
    <property type="component" value="Unassembled WGS sequence"/>
</dbReference>
<dbReference type="InterPro" id="IPR000182">
    <property type="entry name" value="GNAT_dom"/>
</dbReference>
<sequence>MAASSVDLPAPTAASARDVRGIHQLRRQLEDWLSSRGVNQWSAGQLSENSIRNQVASDLWRVAKTDDGEIIGAFRIQDQDPSFWPENPADSVFLHALMVDRSWAGCGLGTHLVEFASHEAREAGAQWLRLDCAAENKRLRSYYRHLGFQEVRDQDVDGLFIVTLMQKAL</sequence>
<dbReference type="CDD" id="cd04301">
    <property type="entry name" value="NAT_SF"/>
    <property type="match status" value="1"/>
</dbReference>
<comment type="caution">
    <text evidence="4">The sequence shown here is derived from an EMBL/GenBank/DDBJ whole genome shotgun (WGS) entry which is preliminary data.</text>
</comment>
<dbReference type="OrthoDB" id="1188001at2"/>
<name>A0A3N4A4X7_9MICC</name>
<dbReference type="InterPro" id="IPR016181">
    <property type="entry name" value="Acyl_CoA_acyltransferase"/>
</dbReference>
<proteinExistence type="predicted"/>
<evidence type="ECO:0000256" key="2">
    <source>
        <dbReference type="ARBA" id="ARBA00023315"/>
    </source>
</evidence>
<evidence type="ECO:0000256" key="1">
    <source>
        <dbReference type="ARBA" id="ARBA00022679"/>
    </source>
</evidence>
<evidence type="ECO:0000313" key="4">
    <source>
        <dbReference type="EMBL" id="ROZ63720.1"/>
    </source>
</evidence>
<evidence type="ECO:0000313" key="5">
    <source>
        <dbReference type="Proteomes" id="UP000270616"/>
    </source>
</evidence>
<dbReference type="PANTHER" id="PTHR43877">
    <property type="entry name" value="AMINOALKYLPHOSPHONATE N-ACETYLTRANSFERASE-RELATED-RELATED"/>
    <property type="match status" value="1"/>
</dbReference>
<dbReference type="EMBL" id="RKMF01000005">
    <property type="protein sequence ID" value="ROZ63720.1"/>
    <property type="molecule type" value="Genomic_DNA"/>
</dbReference>
<organism evidence="4 5">
    <name type="scientific">Kocuria soli</name>
    <dbReference type="NCBI Taxonomy" id="2485125"/>
    <lineage>
        <taxon>Bacteria</taxon>
        <taxon>Bacillati</taxon>
        <taxon>Actinomycetota</taxon>
        <taxon>Actinomycetes</taxon>
        <taxon>Micrococcales</taxon>
        <taxon>Micrococcaceae</taxon>
        <taxon>Kocuria</taxon>
    </lineage>
</organism>
<feature type="domain" description="N-acetyltransferase" evidence="3">
    <location>
        <begin position="20"/>
        <end position="169"/>
    </location>
</feature>
<dbReference type="PROSITE" id="PS51186">
    <property type="entry name" value="GNAT"/>
    <property type="match status" value="1"/>
</dbReference>
<accession>A0A3N4A4X7</accession>
<dbReference type="SUPFAM" id="SSF55729">
    <property type="entry name" value="Acyl-CoA N-acyltransferases (Nat)"/>
    <property type="match status" value="1"/>
</dbReference>
<dbReference type="Pfam" id="PF00583">
    <property type="entry name" value="Acetyltransf_1"/>
    <property type="match status" value="1"/>
</dbReference>
<dbReference type="InterPro" id="IPR050832">
    <property type="entry name" value="Bact_Acetyltransf"/>
</dbReference>
<reference evidence="4 5" key="1">
    <citation type="submission" date="2018-10" db="EMBL/GenBank/DDBJ databases">
        <title>Kocuria sp. M5W7-7, whole genome shotgun sequence.</title>
        <authorList>
            <person name="Tuo L."/>
        </authorList>
    </citation>
    <scope>NUCLEOTIDE SEQUENCE [LARGE SCALE GENOMIC DNA]</scope>
    <source>
        <strain evidence="4 5">M5W7-7</strain>
    </source>
</reference>
<keyword evidence="5" id="KW-1185">Reference proteome</keyword>
<keyword evidence="2" id="KW-0012">Acyltransferase</keyword>
<keyword evidence="1 4" id="KW-0808">Transferase</keyword>
<protein>
    <submittedName>
        <fullName evidence="4">GNAT family N-acetyltransferase</fullName>
    </submittedName>
</protein>